<dbReference type="AlphaFoldDB" id="A0A6M8HVF7"/>
<proteinExistence type="predicted"/>
<feature type="signal peptide" evidence="2">
    <location>
        <begin position="1"/>
        <end position="19"/>
    </location>
</feature>
<feature type="chain" id="PRO_5026664862" description="Lipoprotein" evidence="2">
    <location>
        <begin position="20"/>
        <end position="217"/>
    </location>
</feature>
<reference evidence="3 4" key="1">
    <citation type="journal article" date="2014" name="World J. Microbiol. Biotechnol.">
        <title>Biodiversity and physiological characteristics of Antarctic and Arctic lichens-associated bacteria.</title>
        <authorList>
            <person name="Lee Y.M."/>
            <person name="Kim E.H."/>
            <person name="Lee H.K."/>
            <person name="Hong S.G."/>
        </authorList>
    </citation>
    <scope>NUCLEOTIDE SEQUENCE [LARGE SCALE GENOMIC DNA]</scope>
    <source>
        <strain evidence="3 4">PAMC 26569</strain>
    </source>
</reference>
<evidence type="ECO:0000256" key="1">
    <source>
        <dbReference type="SAM" id="MobiDB-lite"/>
    </source>
</evidence>
<dbReference type="KEGG" id="lck:HN018_20675"/>
<evidence type="ECO:0000313" key="3">
    <source>
        <dbReference type="EMBL" id="QKE92127.1"/>
    </source>
</evidence>
<name>A0A6M8HVF7_9PROT</name>
<evidence type="ECO:0008006" key="5">
    <source>
        <dbReference type="Google" id="ProtNLM"/>
    </source>
</evidence>
<dbReference type="Gene3D" id="3.30.160.150">
    <property type="entry name" value="Lipoprotein like domain"/>
    <property type="match status" value="1"/>
</dbReference>
<gene>
    <name evidence="3" type="ORF">HN018_20675</name>
</gene>
<feature type="region of interest" description="Disordered" evidence="1">
    <location>
        <begin position="174"/>
        <end position="217"/>
    </location>
</feature>
<dbReference type="Proteomes" id="UP000500767">
    <property type="component" value="Chromosome"/>
</dbReference>
<evidence type="ECO:0000256" key="2">
    <source>
        <dbReference type="SAM" id="SignalP"/>
    </source>
</evidence>
<organism evidence="3 4">
    <name type="scientific">Lichenicola cladoniae</name>
    <dbReference type="NCBI Taxonomy" id="1484109"/>
    <lineage>
        <taxon>Bacteria</taxon>
        <taxon>Pseudomonadati</taxon>
        <taxon>Pseudomonadota</taxon>
        <taxon>Alphaproteobacteria</taxon>
        <taxon>Acetobacterales</taxon>
        <taxon>Acetobacteraceae</taxon>
        <taxon>Lichenicola</taxon>
    </lineage>
</organism>
<dbReference type="EMBL" id="CP053708">
    <property type="protein sequence ID" value="QKE92127.1"/>
    <property type="molecule type" value="Genomic_DNA"/>
</dbReference>
<accession>A0A6M8HVF7</accession>
<keyword evidence="2" id="KW-0732">Signal</keyword>
<sequence length="217" mass="22720">MISRTPLAVVLMLPLAVSACGFHPLYGDGNEAASAKLPDIFVQSIPDRAGQELRLALQQRLAGTSEAEPQGYLLAVSLASSSESIGIHGDNTSERNRVVGRAHWSLSAVSPATTPVASGDVRSVDGYNVINEQYFAASIASETTQQRIANNLADAITLQLATWFTNHRPPATAAKRASTASFLTPSNVPGDTDQTPLTTPGEDGLPSSAIGRSNPTP</sequence>
<keyword evidence="4" id="KW-1185">Reference proteome</keyword>
<protein>
    <recommendedName>
        <fullName evidence="5">Lipoprotein</fullName>
    </recommendedName>
</protein>
<dbReference type="RefSeq" id="WP_171837037.1">
    <property type="nucleotide sequence ID" value="NZ_CP053708.1"/>
</dbReference>
<dbReference type="PROSITE" id="PS51257">
    <property type="entry name" value="PROKAR_LIPOPROTEIN"/>
    <property type="match status" value="1"/>
</dbReference>
<evidence type="ECO:0000313" key="4">
    <source>
        <dbReference type="Proteomes" id="UP000500767"/>
    </source>
</evidence>
<feature type="compositionally biased region" description="Polar residues" evidence="1">
    <location>
        <begin position="178"/>
        <end position="198"/>
    </location>
</feature>